<name>A0ABW2J9K9_9BURK</name>
<reference evidence="2" key="1">
    <citation type="journal article" date="2019" name="Int. J. Syst. Evol. Microbiol.">
        <title>The Global Catalogue of Microorganisms (GCM) 10K type strain sequencing project: providing services to taxonomists for standard genome sequencing and annotation.</title>
        <authorList>
            <consortium name="The Broad Institute Genomics Platform"/>
            <consortium name="The Broad Institute Genome Sequencing Center for Infectious Disease"/>
            <person name="Wu L."/>
            <person name="Ma J."/>
        </authorList>
    </citation>
    <scope>NUCLEOTIDE SEQUENCE [LARGE SCALE GENOMIC DNA]</scope>
    <source>
        <strain evidence="2">CCUG 36956</strain>
    </source>
</reference>
<organism evidence="1 2">
    <name type="scientific">Herminiimonas aquatilis</name>
    <dbReference type="NCBI Taxonomy" id="345342"/>
    <lineage>
        <taxon>Bacteria</taxon>
        <taxon>Pseudomonadati</taxon>
        <taxon>Pseudomonadota</taxon>
        <taxon>Betaproteobacteria</taxon>
        <taxon>Burkholderiales</taxon>
        <taxon>Oxalobacteraceae</taxon>
        <taxon>Herminiimonas</taxon>
    </lineage>
</organism>
<proteinExistence type="predicted"/>
<dbReference type="RefSeq" id="WP_382236790.1">
    <property type="nucleotide sequence ID" value="NZ_JBHTCC010000005.1"/>
</dbReference>
<protein>
    <submittedName>
        <fullName evidence="1">Uncharacterized protein</fullName>
    </submittedName>
</protein>
<dbReference type="Proteomes" id="UP001596379">
    <property type="component" value="Unassembled WGS sequence"/>
</dbReference>
<evidence type="ECO:0000313" key="1">
    <source>
        <dbReference type="EMBL" id="MFC7300007.1"/>
    </source>
</evidence>
<sequence length="169" mass="17976">MEPRALMGAKSMIYTKTELGQIAFQNRSVTLTPRQRSAFIMFDGKRSTEEVLKATAGLNVTADDVNHMVALGLLVAAVIPVEVPQQAPAPQPAAASSDASAPTQSDQAHYLNAYRIAARLTGNLGLRGFGVNLAVEAAGNLAQLQELAPKIKNAVGPEKFKELESALYD</sequence>
<comment type="caution">
    <text evidence="1">The sequence shown here is derived from an EMBL/GenBank/DDBJ whole genome shotgun (WGS) entry which is preliminary data.</text>
</comment>
<evidence type="ECO:0000313" key="2">
    <source>
        <dbReference type="Proteomes" id="UP001596379"/>
    </source>
</evidence>
<accession>A0ABW2J9K9</accession>
<keyword evidence="2" id="KW-1185">Reference proteome</keyword>
<gene>
    <name evidence="1" type="ORF">ACFQO0_16330</name>
</gene>
<dbReference type="EMBL" id="JBHTCC010000005">
    <property type="protein sequence ID" value="MFC7300007.1"/>
    <property type="molecule type" value="Genomic_DNA"/>
</dbReference>